<sequence>MNKIPTQPSIDSVSSDPANSNPAYNDPRYQAGWHKLAEVDGEQGQRVIDSLQGIAPDMARYIIEFGFGDIYSRPGLDLRSREIATVAALTALGHAQPQLRVHIHGALNVGVTPTEVIETIMQMALYAGFPAALNALFSCREVFAERGVSPA</sequence>
<accession>A0A2S5KKH7</accession>
<dbReference type="Proteomes" id="UP000238196">
    <property type="component" value="Unassembled WGS sequence"/>
</dbReference>
<dbReference type="InterPro" id="IPR029032">
    <property type="entry name" value="AhpD-like"/>
</dbReference>
<dbReference type="Pfam" id="PF02627">
    <property type="entry name" value="CMD"/>
    <property type="match status" value="1"/>
</dbReference>
<dbReference type="PANTHER" id="PTHR33570">
    <property type="entry name" value="4-CARBOXYMUCONOLACTONE DECARBOXYLASE FAMILY PROTEIN"/>
    <property type="match status" value="1"/>
</dbReference>
<feature type="domain" description="Carboxymuconolactone decarboxylase-like" evidence="2">
    <location>
        <begin position="56"/>
        <end position="136"/>
    </location>
</feature>
<dbReference type="EMBL" id="PRLP01000106">
    <property type="protein sequence ID" value="PPC75331.1"/>
    <property type="molecule type" value="Genomic_DNA"/>
</dbReference>
<dbReference type="OrthoDB" id="9801400at2"/>
<reference evidence="3 4" key="1">
    <citation type="submission" date="2018-02" db="EMBL/GenBank/DDBJ databases">
        <title>novel marine gammaproteobacteria from coastal saline agro ecosystem.</title>
        <authorList>
            <person name="Krishnan R."/>
            <person name="Ramesh Kumar N."/>
        </authorList>
    </citation>
    <scope>NUCLEOTIDE SEQUENCE [LARGE SCALE GENOMIC DNA]</scope>
    <source>
        <strain evidence="3 4">228</strain>
    </source>
</reference>
<feature type="region of interest" description="Disordered" evidence="1">
    <location>
        <begin position="1"/>
        <end position="27"/>
    </location>
</feature>
<dbReference type="AlphaFoldDB" id="A0A2S5KKH7"/>
<protein>
    <submittedName>
        <fullName evidence="3">4-carboxymuconolactone decarboxylase</fullName>
    </submittedName>
</protein>
<proteinExistence type="predicted"/>
<evidence type="ECO:0000256" key="1">
    <source>
        <dbReference type="SAM" id="MobiDB-lite"/>
    </source>
</evidence>
<dbReference type="InterPro" id="IPR052512">
    <property type="entry name" value="4CMD/NDH-1_regulator"/>
</dbReference>
<feature type="compositionally biased region" description="Polar residues" evidence="1">
    <location>
        <begin position="1"/>
        <end position="23"/>
    </location>
</feature>
<name>A0A2S5KKH7_9PROT</name>
<evidence type="ECO:0000313" key="4">
    <source>
        <dbReference type="Proteomes" id="UP000238196"/>
    </source>
</evidence>
<dbReference type="InterPro" id="IPR003779">
    <property type="entry name" value="CMD-like"/>
</dbReference>
<dbReference type="SUPFAM" id="SSF69118">
    <property type="entry name" value="AhpD-like"/>
    <property type="match status" value="1"/>
</dbReference>
<dbReference type="Gene3D" id="1.20.1290.10">
    <property type="entry name" value="AhpD-like"/>
    <property type="match status" value="1"/>
</dbReference>
<gene>
    <name evidence="3" type="ORF">C4K68_22135</name>
</gene>
<dbReference type="PANTHER" id="PTHR33570:SF10">
    <property type="entry name" value="GAMMA-CARBOXYMUCONOLACTONE DECARBOXYLASE"/>
    <property type="match status" value="1"/>
</dbReference>
<dbReference type="GO" id="GO:0051920">
    <property type="term" value="F:peroxiredoxin activity"/>
    <property type="evidence" value="ECO:0007669"/>
    <property type="project" value="InterPro"/>
</dbReference>
<comment type="caution">
    <text evidence="3">The sequence shown here is derived from an EMBL/GenBank/DDBJ whole genome shotgun (WGS) entry which is preliminary data.</text>
</comment>
<organism evidence="3 4">
    <name type="scientific">Proteobacteria bacterium 228</name>
    <dbReference type="NCBI Taxonomy" id="2083153"/>
    <lineage>
        <taxon>Bacteria</taxon>
        <taxon>Pseudomonadati</taxon>
        <taxon>Pseudomonadota</taxon>
    </lineage>
</organism>
<evidence type="ECO:0000259" key="2">
    <source>
        <dbReference type="Pfam" id="PF02627"/>
    </source>
</evidence>
<evidence type="ECO:0000313" key="3">
    <source>
        <dbReference type="EMBL" id="PPC75331.1"/>
    </source>
</evidence>